<gene>
    <name evidence="2" type="ORF">B5E52_13050</name>
    <name evidence="1" type="ORF">GA560_15695</name>
</gene>
<dbReference type="Proteomes" id="UP000196036">
    <property type="component" value="Unassembled WGS sequence"/>
</dbReference>
<dbReference type="AlphaFoldDB" id="A0A1Y4VD17"/>
<evidence type="ECO:0000313" key="2">
    <source>
        <dbReference type="EMBL" id="OUQ67136.1"/>
    </source>
</evidence>
<dbReference type="NCBIfam" id="NF040494">
    <property type="entry name" value="nitrored_ArsF"/>
    <property type="match status" value="1"/>
</dbReference>
<comment type="caution">
    <text evidence="2">The sequence shown here is derived from an EMBL/GenBank/DDBJ whole genome shotgun (WGS) entry which is preliminary data.</text>
</comment>
<dbReference type="Proteomes" id="UP000474077">
    <property type="component" value="Unassembled WGS sequence"/>
</dbReference>
<evidence type="ECO:0000313" key="4">
    <source>
        <dbReference type="Proteomes" id="UP000474077"/>
    </source>
</evidence>
<proteinExistence type="predicted"/>
<dbReference type="PROSITE" id="PS51257">
    <property type="entry name" value="PROKAR_LIPOPROTEIN"/>
    <property type="match status" value="1"/>
</dbReference>
<reference evidence="2" key="2">
    <citation type="journal article" date="2018" name="BMC Genomics">
        <title>Whole genome sequencing and function prediction of 133 gut anaerobes isolated from chicken caecum in pure cultures.</title>
        <authorList>
            <person name="Medvecky M."/>
            <person name="Cejkova D."/>
            <person name="Polansky O."/>
            <person name="Karasova D."/>
            <person name="Kubasova T."/>
            <person name="Cizek A."/>
            <person name="Rychlik I."/>
        </authorList>
    </citation>
    <scope>NUCLEOTIDE SEQUENCE</scope>
    <source>
        <strain evidence="2">An109</strain>
    </source>
</reference>
<evidence type="ECO:0000313" key="1">
    <source>
        <dbReference type="EMBL" id="KAB6080884.1"/>
    </source>
</evidence>
<protein>
    <submittedName>
        <fullName evidence="2">Thioredoxin</fullName>
    </submittedName>
</protein>
<organism evidence="2 3">
    <name type="scientific">Bacteroides xylanisolvens</name>
    <dbReference type="NCBI Taxonomy" id="371601"/>
    <lineage>
        <taxon>Bacteria</taxon>
        <taxon>Pseudomonadati</taxon>
        <taxon>Bacteroidota</taxon>
        <taxon>Bacteroidia</taxon>
        <taxon>Bacteroidales</taxon>
        <taxon>Bacteroidaceae</taxon>
        <taxon>Bacteroides</taxon>
    </lineage>
</organism>
<dbReference type="InterPro" id="IPR047698">
    <property type="entry name" value="ArsF-like"/>
</dbReference>
<reference evidence="3" key="1">
    <citation type="submission" date="2017-04" db="EMBL/GenBank/DDBJ databases">
        <title>Function of individual gut microbiota members based on whole genome sequencing of pure cultures obtained from chicken caecum.</title>
        <authorList>
            <person name="Medvecky M."/>
            <person name="Cejkova D."/>
            <person name="Polansky O."/>
            <person name="Karasova D."/>
            <person name="Kubasova T."/>
            <person name="Cizek A."/>
            <person name="Rychlik I."/>
        </authorList>
    </citation>
    <scope>NUCLEOTIDE SEQUENCE [LARGE SCALE GENOMIC DNA]</scope>
    <source>
        <strain evidence="3">An109</strain>
    </source>
</reference>
<reference evidence="1 4" key="3">
    <citation type="journal article" date="2019" name="Nat. Med.">
        <title>A library of human gut bacterial isolates paired with longitudinal multiomics data enables mechanistic microbiome research.</title>
        <authorList>
            <person name="Poyet M."/>
            <person name="Groussin M."/>
            <person name="Gibbons S.M."/>
            <person name="Avila-Pacheco J."/>
            <person name="Jiang X."/>
            <person name="Kearney S.M."/>
            <person name="Perrotta A.R."/>
            <person name="Berdy B."/>
            <person name="Zhao S."/>
            <person name="Lieberman T.D."/>
            <person name="Swanson P.K."/>
            <person name="Smith M."/>
            <person name="Roesemann S."/>
            <person name="Alexander J.E."/>
            <person name="Rich S.A."/>
            <person name="Livny J."/>
            <person name="Vlamakis H."/>
            <person name="Clish C."/>
            <person name="Bullock K."/>
            <person name="Deik A."/>
            <person name="Scott J."/>
            <person name="Pierce K.A."/>
            <person name="Xavier R.J."/>
            <person name="Alm E.J."/>
        </authorList>
    </citation>
    <scope>NUCLEOTIDE SEQUENCE [LARGE SCALE GENOMIC DNA]</scope>
    <source>
        <strain evidence="1 4">BIOML-A73</strain>
    </source>
</reference>
<dbReference type="EMBL" id="WDER01000046">
    <property type="protein sequence ID" value="KAB6080884.1"/>
    <property type="molecule type" value="Genomic_DNA"/>
</dbReference>
<dbReference type="RefSeq" id="WP_049701242.1">
    <property type="nucleotide sequence ID" value="NZ_JAHOJA010000030.1"/>
</dbReference>
<dbReference type="EMBL" id="NFLW01000024">
    <property type="protein sequence ID" value="OUQ67136.1"/>
    <property type="molecule type" value="Genomic_DNA"/>
</dbReference>
<accession>A0A1Y4VD17</accession>
<name>A0A1Y4VD17_9BACE</name>
<sequence>MKHLFLIVISLLLFSCSGKPKTENKQAVSPQGDRVEVIYFHGKQRCVTCRAIEQLTNEVLEATFRNQIDKGAVVYKVIDISDPQNEAITDKYEVTWSSLYINGWKGGKETVNNMTEFSFANAKGSPDIFKEGIKNKINELLK</sequence>
<evidence type="ECO:0000313" key="3">
    <source>
        <dbReference type="Proteomes" id="UP000196036"/>
    </source>
</evidence>